<dbReference type="PANTHER" id="PTHR45436">
    <property type="entry name" value="SENSOR HISTIDINE KINASE YKOH"/>
    <property type="match status" value="1"/>
</dbReference>
<dbReference type="CDD" id="cd00082">
    <property type="entry name" value="HisKA"/>
    <property type="match status" value="1"/>
</dbReference>
<keyword evidence="4" id="KW-0597">Phosphoprotein</keyword>
<dbReference type="GO" id="GO:0005886">
    <property type="term" value="C:plasma membrane"/>
    <property type="evidence" value="ECO:0007669"/>
    <property type="project" value="TreeGrafter"/>
</dbReference>
<evidence type="ECO:0000256" key="5">
    <source>
        <dbReference type="ARBA" id="ARBA00022679"/>
    </source>
</evidence>
<dbReference type="CDD" id="cd00075">
    <property type="entry name" value="HATPase"/>
    <property type="match status" value="1"/>
</dbReference>
<dbReference type="Pfam" id="PF02518">
    <property type="entry name" value="HATPase_c"/>
    <property type="match status" value="1"/>
</dbReference>
<dbReference type="EMBL" id="CP000124">
    <property type="protein sequence ID" value="ABA48472.1"/>
    <property type="molecule type" value="Genomic_DNA"/>
</dbReference>
<dbReference type="InterPro" id="IPR036097">
    <property type="entry name" value="HisK_dim/P_sf"/>
</dbReference>
<evidence type="ECO:0000313" key="16">
    <source>
        <dbReference type="Proteomes" id="UP000002700"/>
    </source>
</evidence>
<feature type="compositionally biased region" description="Low complexity" evidence="11">
    <location>
        <begin position="201"/>
        <end position="215"/>
    </location>
</feature>
<dbReference type="KEGG" id="bpm:BURPS1710b_0970"/>
<gene>
    <name evidence="15" type="primary">tctE</name>
    <name evidence="15" type="ordered locus">BURPS1710b_0970</name>
</gene>
<keyword evidence="5 15" id="KW-0808">Transferase</keyword>
<dbReference type="Proteomes" id="UP000002700">
    <property type="component" value="Chromosome I"/>
</dbReference>
<evidence type="ECO:0000256" key="10">
    <source>
        <dbReference type="ARBA" id="ARBA00023136"/>
    </source>
</evidence>
<evidence type="ECO:0000256" key="6">
    <source>
        <dbReference type="ARBA" id="ARBA00022692"/>
    </source>
</evidence>
<dbReference type="SUPFAM" id="SSF47384">
    <property type="entry name" value="Homodimeric domain of signal transducing histidine kinase"/>
    <property type="match status" value="1"/>
</dbReference>
<organism evidence="15 16">
    <name type="scientific">Burkholderia pseudomallei (strain 1710b)</name>
    <dbReference type="NCBI Taxonomy" id="320372"/>
    <lineage>
        <taxon>Bacteria</taxon>
        <taxon>Pseudomonadati</taxon>
        <taxon>Pseudomonadota</taxon>
        <taxon>Betaproteobacteria</taxon>
        <taxon>Burkholderiales</taxon>
        <taxon>Burkholderiaceae</taxon>
        <taxon>Burkholderia</taxon>
        <taxon>pseudomallei group</taxon>
    </lineage>
</organism>
<feature type="compositionally biased region" description="Basic residues" evidence="11">
    <location>
        <begin position="125"/>
        <end position="141"/>
    </location>
</feature>
<evidence type="ECO:0000256" key="8">
    <source>
        <dbReference type="ARBA" id="ARBA00022989"/>
    </source>
</evidence>
<proteinExistence type="predicted"/>
<evidence type="ECO:0000259" key="13">
    <source>
        <dbReference type="PROSITE" id="PS50109"/>
    </source>
</evidence>
<feature type="compositionally biased region" description="Basic and acidic residues" evidence="11">
    <location>
        <begin position="71"/>
        <end position="95"/>
    </location>
</feature>
<feature type="transmembrane region" description="Helical" evidence="12">
    <location>
        <begin position="506"/>
        <end position="529"/>
    </location>
</feature>
<dbReference type="SUPFAM" id="SSF55874">
    <property type="entry name" value="ATPase domain of HSP90 chaperone/DNA topoisomerase II/histidine kinase"/>
    <property type="match status" value="1"/>
</dbReference>
<dbReference type="GO" id="GO:0000155">
    <property type="term" value="F:phosphorelay sensor kinase activity"/>
    <property type="evidence" value="ECO:0007669"/>
    <property type="project" value="InterPro"/>
</dbReference>
<dbReference type="PANTHER" id="PTHR45436:SF1">
    <property type="entry name" value="SENSOR PROTEIN QSEC"/>
    <property type="match status" value="1"/>
</dbReference>
<dbReference type="InterPro" id="IPR003660">
    <property type="entry name" value="HAMP_dom"/>
</dbReference>
<dbReference type="HOGENOM" id="CLU_345705_0_0_4"/>
<keyword evidence="7 15" id="KW-0418">Kinase</keyword>
<feature type="compositionally biased region" description="Basic residues" evidence="11">
    <location>
        <begin position="278"/>
        <end position="287"/>
    </location>
</feature>
<keyword evidence="6 12" id="KW-0812">Transmembrane</keyword>
<evidence type="ECO:0000256" key="2">
    <source>
        <dbReference type="ARBA" id="ARBA00004370"/>
    </source>
</evidence>
<name>Q3JVM1_BURP1</name>
<dbReference type="EnsemblBacteria" id="ABA48472">
    <property type="protein sequence ID" value="ABA48472"/>
    <property type="gene ID" value="BURPS1710b_0970"/>
</dbReference>
<feature type="region of interest" description="Disordered" evidence="11">
    <location>
        <begin position="201"/>
        <end position="344"/>
    </location>
</feature>
<keyword evidence="9" id="KW-0902">Two-component regulatory system</keyword>
<feature type="domain" description="Histidine kinase" evidence="13">
    <location>
        <begin position="590"/>
        <end position="813"/>
    </location>
</feature>
<feature type="domain" description="HAMP" evidence="14">
    <location>
        <begin position="530"/>
        <end position="582"/>
    </location>
</feature>
<dbReference type="PRINTS" id="PR00344">
    <property type="entry name" value="BCTRLSENSOR"/>
</dbReference>
<dbReference type="InterPro" id="IPR003661">
    <property type="entry name" value="HisK_dim/P_dom"/>
</dbReference>
<dbReference type="Gene3D" id="3.30.565.10">
    <property type="entry name" value="Histidine kinase-like ATPase, C-terminal domain"/>
    <property type="match status" value="1"/>
</dbReference>
<feature type="compositionally biased region" description="Basic residues" evidence="11">
    <location>
        <begin position="45"/>
        <end position="57"/>
    </location>
</feature>
<dbReference type="SMART" id="SM00388">
    <property type="entry name" value="HisKA"/>
    <property type="match status" value="1"/>
</dbReference>
<dbReference type="Gene3D" id="1.10.287.130">
    <property type="match status" value="1"/>
</dbReference>
<evidence type="ECO:0000313" key="15">
    <source>
        <dbReference type="EMBL" id="ABA48472.1"/>
    </source>
</evidence>
<dbReference type="InterPro" id="IPR003594">
    <property type="entry name" value="HATPase_dom"/>
</dbReference>
<sequence length="817" mass="90342">MRECRHCIKKQWFMQARVAGRHRPISETAARSVIAAQRQSVAHHANSHRRRRQHTSGRPHPVTPPIGLCRRSREERRRGRHGPVDADFRPADPRSRPAQNVRPRGAAPPARAQLEPARADPDGRRQRRRARERARPGRRRLHGEAVRAQRTRGARARADAARRGRRADRRAAWLAVVRPGRPDRLCERTRARAVRARARAARGAAAAHRPAGVEGAARRSPVRMGRGSQQQRDRGLRPPAAQEDRAERRADHDRARPRLLPRESRARGRERRAERRRVAGGRGRRRPAGALAPPTRERPMATPVRPAHASRRASAAAPDTDAARDARYENPFAPPDEADAAEGTRPRSLFGEILDWMLAPLLLLWPMSIAVTYLVAKTIANGPFDRALETDAYVLARQITPINGVAELRLPQATLDFLRADNVDSLYFQVLGTRGELVAGEADLPLPRDDDRPAPGVVVFRDDLLRGNDVRVAYTSVALQGATGSQPVLVQVGETLDKRNALANDIIKGVILPQFVILPLAILLVWFGLSRGLAPLTALQAHIRGRRPDDLSPVEARRAPPEIEPLVTSFNDLLARLEQNITLQKRFIADAAHQMKTPLAGLRTQAEFALRHEVNADVARSLEQIATSSEQAARLVTQLLALARAENRATGLTFEPVEIASLARQAVRDWVQAALAKQMDLGYEGPDTDAPLRIDGQPVMLREMLGNLIDNAIRYTPAGGRITVRVHAERAAGAVHLEVEDTGPGIPPNERERVVERFYRILGREGDGSGLGLAIVREIVAQHGGTLTIDDNVYQTSPRLAGTLVRVSIGLRQEAPE</sequence>
<evidence type="ECO:0000256" key="4">
    <source>
        <dbReference type="ARBA" id="ARBA00022553"/>
    </source>
</evidence>
<accession>Q3JVM1</accession>
<dbReference type="AlphaFoldDB" id="Q3JVM1"/>
<keyword evidence="8 12" id="KW-1133">Transmembrane helix</keyword>
<comment type="catalytic activity">
    <reaction evidence="1">
        <text>ATP + protein L-histidine = ADP + protein N-phospho-L-histidine.</text>
        <dbReference type="EC" id="2.7.13.3"/>
    </reaction>
</comment>
<dbReference type="Pfam" id="PF00512">
    <property type="entry name" value="HisKA"/>
    <property type="match status" value="1"/>
</dbReference>
<protein>
    <recommendedName>
        <fullName evidence="3">histidine kinase</fullName>
        <ecNumber evidence="3">2.7.13.3</ecNumber>
    </recommendedName>
</protein>
<feature type="transmembrane region" description="Helical" evidence="12">
    <location>
        <begin position="356"/>
        <end position="376"/>
    </location>
</feature>
<evidence type="ECO:0000256" key="7">
    <source>
        <dbReference type="ARBA" id="ARBA00022777"/>
    </source>
</evidence>
<evidence type="ECO:0000256" key="1">
    <source>
        <dbReference type="ARBA" id="ARBA00000085"/>
    </source>
</evidence>
<dbReference type="PROSITE" id="PS50109">
    <property type="entry name" value="HIS_KIN"/>
    <property type="match status" value="1"/>
</dbReference>
<keyword evidence="10 12" id="KW-0472">Membrane</keyword>
<evidence type="ECO:0000256" key="3">
    <source>
        <dbReference type="ARBA" id="ARBA00012438"/>
    </source>
</evidence>
<comment type="subcellular location">
    <subcellularLocation>
        <location evidence="2">Membrane</location>
    </subcellularLocation>
</comment>
<dbReference type="EC" id="2.7.13.3" evidence="3"/>
<dbReference type="Pfam" id="PF08521">
    <property type="entry name" value="2CSK_N"/>
    <property type="match status" value="1"/>
</dbReference>
<evidence type="ECO:0000256" key="11">
    <source>
        <dbReference type="SAM" id="MobiDB-lite"/>
    </source>
</evidence>
<dbReference type="InterPro" id="IPR050428">
    <property type="entry name" value="TCS_sensor_his_kinase"/>
</dbReference>
<feature type="region of interest" description="Disordered" evidence="11">
    <location>
        <begin position="35"/>
        <end position="168"/>
    </location>
</feature>
<dbReference type="InterPro" id="IPR036890">
    <property type="entry name" value="HATPase_C_sf"/>
</dbReference>
<evidence type="ECO:0000259" key="14">
    <source>
        <dbReference type="PROSITE" id="PS50885"/>
    </source>
</evidence>
<dbReference type="SMART" id="SM00387">
    <property type="entry name" value="HATPase_c"/>
    <property type="match status" value="1"/>
</dbReference>
<dbReference type="InterPro" id="IPR004358">
    <property type="entry name" value="Sig_transdc_His_kin-like_C"/>
</dbReference>
<dbReference type="InterPro" id="IPR013727">
    <property type="entry name" value="2CSK_N"/>
</dbReference>
<dbReference type="InterPro" id="IPR005467">
    <property type="entry name" value="His_kinase_dom"/>
</dbReference>
<feature type="compositionally biased region" description="Low complexity" evidence="11">
    <location>
        <begin position="102"/>
        <end position="112"/>
    </location>
</feature>
<evidence type="ECO:0000256" key="9">
    <source>
        <dbReference type="ARBA" id="ARBA00023012"/>
    </source>
</evidence>
<reference evidence="15 16" key="1">
    <citation type="submission" date="2005-09" db="EMBL/GenBank/DDBJ databases">
        <authorList>
            <person name="Woods D.E."/>
            <person name="Nierman W.C."/>
        </authorList>
    </citation>
    <scope>NUCLEOTIDE SEQUENCE [LARGE SCALE GENOMIC DNA]</scope>
    <source>
        <strain evidence="15 16">1710b</strain>
    </source>
</reference>
<evidence type="ECO:0000256" key="12">
    <source>
        <dbReference type="SAM" id="Phobius"/>
    </source>
</evidence>
<dbReference type="PROSITE" id="PS50885">
    <property type="entry name" value="HAMP"/>
    <property type="match status" value="1"/>
</dbReference>
<feature type="compositionally biased region" description="Basic and acidic residues" evidence="11">
    <location>
        <begin position="231"/>
        <end position="277"/>
    </location>
</feature>